<dbReference type="PANTHER" id="PTHR10773">
    <property type="entry name" value="DNA-DIRECTED RNA POLYMERASES I, II, AND III SUBUNIT RPABC2"/>
    <property type="match status" value="1"/>
</dbReference>
<dbReference type="AlphaFoldDB" id="A0A9P0KGK2"/>
<dbReference type="EMBL" id="CAKOFQ010006801">
    <property type="protein sequence ID" value="CAH1972710.1"/>
    <property type="molecule type" value="Genomic_DNA"/>
</dbReference>
<evidence type="ECO:0000313" key="2">
    <source>
        <dbReference type="Proteomes" id="UP001152888"/>
    </source>
</evidence>
<dbReference type="OrthoDB" id="6772146at2759"/>
<protein>
    <submittedName>
        <fullName evidence="1">Uncharacterized protein</fullName>
    </submittedName>
</protein>
<comment type="caution">
    <text evidence="1">The sequence shown here is derived from an EMBL/GenBank/DDBJ whole genome shotgun (WGS) entry which is preliminary data.</text>
</comment>
<accession>A0A9P0KGK2</accession>
<reference evidence="1" key="1">
    <citation type="submission" date="2022-03" db="EMBL/GenBank/DDBJ databases">
        <authorList>
            <person name="Sayadi A."/>
        </authorList>
    </citation>
    <scope>NUCLEOTIDE SEQUENCE</scope>
</reference>
<evidence type="ECO:0000313" key="1">
    <source>
        <dbReference type="EMBL" id="CAH1972710.1"/>
    </source>
</evidence>
<keyword evidence="2" id="KW-1185">Reference proteome</keyword>
<proteinExistence type="predicted"/>
<sequence>MIISYPILGKNCQYVKFFFKYSKYIRKSYENVYGKKKPSGVVEKEGRGGRSEAMKKRDIKTVLQHINRYPRVESHYCRQKSSKEYLSPQLSITKMFDMYLKEYEHKDPASFNSYRISFKSLNVSVHKPKKTNALRAIPIIALTKLLKAILNRLMRSTKMKRKKLEKLKKK</sequence>
<organism evidence="1 2">
    <name type="scientific">Acanthoscelides obtectus</name>
    <name type="common">Bean weevil</name>
    <name type="synonym">Bruchus obtectus</name>
    <dbReference type="NCBI Taxonomy" id="200917"/>
    <lineage>
        <taxon>Eukaryota</taxon>
        <taxon>Metazoa</taxon>
        <taxon>Ecdysozoa</taxon>
        <taxon>Arthropoda</taxon>
        <taxon>Hexapoda</taxon>
        <taxon>Insecta</taxon>
        <taxon>Pterygota</taxon>
        <taxon>Neoptera</taxon>
        <taxon>Endopterygota</taxon>
        <taxon>Coleoptera</taxon>
        <taxon>Polyphaga</taxon>
        <taxon>Cucujiformia</taxon>
        <taxon>Chrysomeloidea</taxon>
        <taxon>Chrysomelidae</taxon>
        <taxon>Bruchinae</taxon>
        <taxon>Bruchini</taxon>
        <taxon>Acanthoscelides</taxon>
    </lineage>
</organism>
<gene>
    <name evidence="1" type="ORF">ACAOBT_LOCUS10155</name>
</gene>
<dbReference type="PANTHER" id="PTHR10773:SF19">
    <property type="match status" value="1"/>
</dbReference>
<dbReference type="Proteomes" id="UP001152888">
    <property type="component" value="Unassembled WGS sequence"/>
</dbReference>
<name>A0A9P0KGK2_ACAOB</name>